<evidence type="ECO:0000256" key="3">
    <source>
        <dbReference type="ARBA" id="ARBA00023125"/>
    </source>
</evidence>
<evidence type="ECO:0000313" key="7">
    <source>
        <dbReference type="Proteomes" id="UP000249422"/>
    </source>
</evidence>
<evidence type="ECO:0000256" key="4">
    <source>
        <dbReference type="ARBA" id="ARBA00023163"/>
    </source>
</evidence>
<dbReference type="Gene3D" id="3.40.190.10">
    <property type="entry name" value="Periplasmic binding protein-like II"/>
    <property type="match status" value="2"/>
</dbReference>
<evidence type="ECO:0000256" key="1">
    <source>
        <dbReference type="ARBA" id="ARBA00009437"/>
    </source>
</evidence>
<dbReference type="EMBL" id="QLLM01000005">
    <property type="protein sequence ID" value="RAJ05911.1"/>
    <property type="molecule type" value="Genomic_DNA"/>
</dbReference>
<feature type="domain" description="HTH lysR-type" evidence="5">
    <location>
        <begin position="1"/>
        <end position="58"/>
    </location>
</feature>
<dbReference type="PANTHER" id="PTHR30126">
    <property type="entry name" value="HTH-TYPE TRANSCRIPTIONAL REGULATOR"/>
    <property type="match status" value="1"/>
</dbReference>
<dbReference type="Pfam" id="PF03466">
    <property type="entry name" value="LysR_substrate"/>
    <property type="match status" value="1"/>
</dbReference>
<evidence type="ECO:0000259" key="5">
    <source>
        <dbReference type="PROSITE" id="PS50931"/>
    </source>
</evidence>
<dbReference type="InterPro" id="IPR000847">
    <property type="entry name" value="LysR_HTH_N"/>
</dbReference>
<sequence>MLLEGLETLSLLASEGTMAKVASRLYISQSAVSKRIGQLELRLGKKLIEPDGRQIRLTPQARELLDRVAPSLAEMKGVLADSLTLTDLTPLPIACSETLLAGYLARFMHDYLGRDPHIALSTHHTPVILARVRSGDALLGICAGRLPPGHGLGAELLLEEPFYLVGDDQHEAPSADQRKILTMDLENPSNRYLREPLAQLGLVPAMELDSYLALIELAKAGIGPVLLPAGLLALVGEQGETARPLPGLGRPLHLVYRQSSLKRERIAQLVSALRRHFHHFSGPSQ</sequence>
<dbReference type="AlphaFoldDB" id="A0AAX1PJP7"/>
<name>A0AAX1PJP7_AERSA</name>
<dbReference type="Gene3D" id="1.10.10.10">
    <property type="entry name" value="Winged helix-like DNA-binding domain superfamily/Winged helix DNA-binding domain"/>
    <property type="match status" value="1"/>
</dbReference>
<comment type="caution">
    <text evidence="6">The sequence shown here is derived from an EMBL/GenBank/DDBJ whole genome shotgun (WGS) entry which is preliminary data.</text>
</comment>
<accession>A0AAX1PJP7</accession>
<keyword evidence="2" id="KW-0805">Transcription regulation</keyword>
<dbReference type="SUPFAM" id="SSF46785">
    <property type="entry name" value="Winged helix' DNA-binding domain"/>
    <property type="match status" value="1"/>
</dbReference>
<protein>
    <submittedName>
        <fullName evidence="6">DNA-binding transcriptional LysR family regulator</fullName>
    </submittedName>
</protein>
<evidence type="ECO:0000313" key="6">
    <source>
        <dbReference type="EMBL" id="RAJ05911.1"/>
    </source>
</evidence>
<dbReference type="PANTHER" id="PTHR30126:SF94">
    <property type="entry name" value="LYSR FAMILY TRANSCRIPTIONAL REGULATOR"/>
    <property type="match status" value="1"/>
</dbReference>
<keyword evidence="3 6" id="KW-0238">DNA-binding</keyword>
<dbReference type="PROSITE" id="PS50931">
    <property type="entry name" value="HTH_LYSR"/>
    <property type="match status" value="1"/>
</dbReference>
<proteinExistence type="inferred from homology"/>
<dbReference type="Pfam" id="PF00126">
    <property type="entry name" value="HTH_1"/>
    <property type="match status" value="1"/>
</dbReference>
<dbReference type="Proteomes" id="UP000249422">
    <property type="component" value="Unassembled WGS sequence"/>
</dbReference>
<evidence type="ECO:0000256" key="2">
    <source>
        <dbReference type="ARBA" id="ARBA00023015"/>
    </source>
</evidence>
<gene>
    <name evidence="6" type="ORF">DEU50_1058</name>
</gene>
<dbReference type="GO" id="GO:0003700">
    <property type="term" value="F:DNA-binding transcription factor activity"/>
    <property type="evidence" value="ECO:0007669"/>
    <property type="project" value="InterPro"/>
</dbReference>
<dbReference type="GO" id="GO:0000976">
    <property type="term" value="F:transcription cis-regulatory region binding"/>
    <property type="evidence" value="ECO:0007669"/>
    <property type="project" value="TreeGrafter"/>
</dbReference>
<dbReference type="InterPro" id="IPR036388">
    <property type="entry name" value="WH-like_DNA-bd_sf"/>
</dbReference>
<keyword evidence="4" id="KW-0804">Transcription</keyword>
<dbReference type="InterPro" id="IPR005119">
    <property type="entry name" value="LysR_subst-bd"/>
</dbReference>
<reference evidence="6 7" key="1">
    <citation type="submission" date="2018-06" db="EMBL/GenBank/DDBJ databases">
        <title>Freshwater and sediment microbial communities from various areas in North America, analyzing microbe dynamics in response to fracking.</title>
        <authorList>
            <person name="Lamendella R."/>
        </authorList>
    </citation>
    <scope>NUCLEOTIDE SEQUENCE [LARGE SCALE GENOMIC DNA]</scope>
    <source>
        <strain evidence="6 7">17</strain>
    </source>
</reference>
<comment type="similarity">
    <text evidence="1">Belongs to the LysR transcriptional regulatory family.</text>
</comment>
<dbReference type="RefSeq" id="WP_099993096.1">
    <property type="nucleotide sequence ID" value="NZ_CAWNWF010000005.1"/>
</dbReference>
<dbReference type="SUPFAM" id="SSF53850">
    <property type="entry name" value="Periplasmic binding protein-like II"/>
    <property type="match status" value="1"/>
</dbReference>
<organism evidence="6 7">
    <name type="scientific">Aeromonas salmonicida</name>
    <dbReference type="NCBI Taxonomy" id="645"/>
    <lineage>
        <taxon>Bacteria</taxon>
        <taxon>Pseudomonadati</taxon>
        <taxon>Pseudomonadota</taxon>
        <taxon>Gammaproteobacteria</taxon>
        <taxon>Aeromonadales</taxon>
        <taxon>Aeromonadaceae</taxon>
        <taxon>Aeromonas</taxon>
    </lineage>
</organism>
<dbReference type="InterPro" id="IPR036390">
    <property type="entry name" value="WH_DNA-bd_sf"/>
</dbReference>